<organism evidence="1 2">
    <name type="scientific">Salmo trutta</name>
    <name type="common">Brown trout</name>
    <dbReference type="NCBI Taxonomy" id="8032"/>
    <lineage>
        <taxon>Eukaryota</taxon>
        <taxon>Metazoa</taxon>
        <taxon>Chordata</taxon>
        <taxon>Craniata</taxon>
        <taxon>Vertebrata</taxon>
        <taxon>Euteleostomi</taxon>
        <taxon>Actinopterygii</taxon>
        <taxon>Neopterygii</taxon>
        <taxon>Teleostei</taxon>
        <taxon>Protacanthopterygii</taxon>
        <taxon>Salmoniformes</taxon>
        <taxon>Salmonidae</taxon>
        <taxon>Salmoninae</taxon>
        <taxon>Salmo</taxon>
    </lineage>
</organism>
<sequence>KEDTVAEYGMLEGDYTQNSSSAPPKTWQMLEGETSTSGWVPLLALMPYLSLWPHFIALDHPMFWSKDERDRLSKWTGIPEAMAIDLTNIQKESEYNPIIHCFSFPSFLLLCSFQEPLNEGPNPPMMVPIRYMLNLVSNHNGNLEYTPVCKKLHSPNPELPLNPSQSTH</sequence>
<dbReference type="GeneTree" id="ENSGT00990000211505"/>
<dbReference type="Gene3D" id="3.90.1410.10">
    <property type="entry name" value="set domain protein methyltransferase, domain 1"/>
    <property type="match status" value="1"/>
</dbReference>
<name>A0A673Y260_SALTR</name>
<keyword evidence="2" id="KW-1185">Reference proteome</keyword>
<dbReference type="AlphaFoldDB" id="A0A673Y260"/>
<dbReference type="InParanoid" id="A0A673Y260"/>
<evidence type="ECO:0000313" key="1">
    <source>
        <dbReference type="Ensembl" id="ENSSTUP00000028554.1"/>
    </source>
</evidence>
<accession>A0A673Y260</accession>
<dbReference type="InterPro" id="IPR046341">
    <property type="entry name" value="SET_dom_sf"/>
</dbReference>
<reference evidence="1" key="1">
    <citation type="submission" date="2025-08" db="UniProtKB">
        <authorList>
            <consortium name="Ensembl"/>
        </authorList>
    </citation>
    <scope>IDENTIFICATION</scope>
</reference>
<dbReference type="SUPFAM" id="SSF82199">
    <property type="entry name" value="SET domain"/>
    <property type="match status" value="1"/>
</dbReference>
<dbReference type="Proteomes" id="UP000472277">
    <property type="component" value="Chromosome 17"/>
</dbReference>
<protein>
    <submittedName>
        <fullName evidence="1">Uncharacterized protein</fullName>
    </submittedName>
</protein>
<evidence type="ECO:0000313" key="2">
    <source>
        <dbReference type="Proteomes" id="UP000472277"/>
    </source>
</evidence>
<proteinExistence type="predicted"/>
<dbReference type="Ensembl" id="ENSSTUT00000029882.1">
    <property type="protein sequence ID" value="ENSSTUP00000028554.1"/>
    <property type="gene ID" value="ENSSTUG00000012359.1"/>
</dbReference>
<reference evidence="1" key="2">
    <citation type="submission" date="2025-09" db="UniProtKB">
        <authorList>
            <consortium name="Ensembl"/>
        </authorList>
    </citation>
    <scope>IDENTIFICATION</scope>
</reference>